<dbReference type="InterPro" id="IPR024185">
    <property type="entry name" value="FTHF_cligase-like_sf"/>
</dbReference>
<dbReference type="PANTHER" id="PTHR23407">
    <property type="entry name" value="ATPASE INHIBITOR/5-FORMYLTETRAHYDROFOLATE CYCLO-LIGASE"/>
    <property type="match status" value="1"/>
</dbReference>
<dbReference type="Proteomes" id="UP000264719">
    <property type="component" value="Unassembled WGS sequence"/>
</dbReference>
<evidence type="ECO:0000313" key="6">
    <source>
        <dbReference type="Proteomes" id="UP000264719"/>
    </source>
</evidence>
<dbReference type="GO" id="GO:0009396">
    <property type="term" value="P:folic acid-containing compound biosynthetic process"/>
    <property type="evidence" value="ECO:0007669"/>
    <property type="project" value="TreeGrafter"/>
</dbReference>
<protein>
    <recommendedName>
        <fullName evidence="4">5-formyltetrahydrofolate cyclo-ligase</fullName>
        <ecNumber evidence="4">6.3.3.2</ecNumber>
    </recommendedName>
</protein>
<proteinExistence type="inferred from homology"/>
<evidence type="ECO:0000256" key="3">
    <source>
        <dbReference type="ARBA" id="ARBA00022840"/>
    </source>
</evidence>
<keyword evidence="3 4" id="KW-0067">ATP-binding</keyword>
<accession>A0A348W9Z7</accession>
<dbReference type="RefSeq" id="WP_339853045.1">
    <property type="nucleotide sequence ID" value="NZ_CAXAXR010000004.1"/>
</dbReference>
<dbReference type="EMBL" id="DMVW01000054">
    <property type="protein sequence ID" value="HAR51359.1"/>
    <property type="molecule type" value="Genomic_DNA"/>
</dbReference>
<comment type="cofactor">
    <cofactor evidence="4">
        <name>Mg(2+)</name>
        <dbReference type="ChEBI" id="CHEBI:18420"/>
    </cofactor>
</comment>
<dbReference type="InterPro" id="IPR037171">
    <property type="entry name" value="NagB/RpiA_transferase-like"/>
</dbReference>
<sequence length="218" mass="23920">MAEDDDRPGAPPCFQHELIGGHPVDPETWRDVARFRRAERARLYAARKALGVAGLRAQSARIMAGLGEMLGPLAGRRIAVFWPIRAEPDLRDWMAEADRAGAEMLLPVVVEKDAALIFRRWRPDVAMTRGHWNIPVPETGAPITPDLVIAPLLGLDGAGYRLGNGGGYYDRTLAGLAAEVVGVGFSDCRIKTIFPQPWDIPMQRAMLGSGERLEFPKS</sequence>
<dbReference type="PANTHER" id="PTHR23407:SF1">
    <property type="entry name" value="5-FORMYLTETRAHYDROFOLATE CYCLO-LIGASE"/>
    <property type="match status" value="1"/>
</dbReference>
<evidence type="ECO:0000256" key="2">
    <source>
        <dbReference type="ARBA" id="ARBA00022741"/>
    </source>
</evidence>
<comment type="caution">
    <text evidence="5">The sequence shown here is derived from an EMBL/GenBank/DDBJ whole genome shotgun (WGS) entry which is preliminary data.</text>
</comment>
<reference evidence="5 6" key="1">
    <citation type="journal article" date="2018" name="Nat. Biotechnol.">
        <title>A standardized bacterial taxonomy based on genome phylogeny substantially revises the tree of life.</title>
        <authorList>
            <person name="Parks D.H."/>
            <person name="Chuvochina M."/>
            <person name="Waite D.W."/>
            <person name="Rinke C."/>
            <person name="Skarshewski A."/>
            <person name="Chaumeil P.A."/>
            <person name="Hugenholtz P."/>
        </authorList>
    </citation>
    <scope>NUCLEOTIDE SEQUENCE [LARGE SCALE GENOMIC DNA]</scope>
    <source>
        <strain evidence="5">UBA9169</strain>
    </source>
</reference>
<keyword evidence="4" id="KW-0460">Magnesium</keyword>
<dbReference type="EC" id="6.3.3.2" evidence="4"/>
<dbReference type="GO" id="GO:0030272">
    <property type="term" value="F:5-formyltetrahydrofolate cyclo-ligase activity"/>
    <property type="evidence" value="ECO:0007669"/>
    <property type="project" value="UniProtKB-EC"/>
</dbReference>
<dbReference type="AlphaFoldDB" id="A0A348W9Z7"/>
<comment type="similarity">
    <text evidence="1 4">Belongs to the 5-formyltetrahydrofolate cyclo-ligase family.</text>
</comment>
<gene>
    <name evidence="5" type="ORF">DCS45_05705</name>
</gene>
<evidence type="ECO:0000256" key="1">
    <source>
        <dbReference type="ARBA" id="ARBA00010638"/>
    </source>
</evidence>
<name>A0A348W9Z7_9RHOB</name>
<keyword evidence="2 4" id="KW-0547">Nucleotide-binding</keyword>
<dbReference type="InterPro" id="IPR002698">
    <property type="entry name" value="FTHF_cligase"/>
</dbReference>
<dbReference type="Pfam" id="PF01812">
    <property type="entry name" value="5-FTHF_cyc-lig"/>
    <property type="match status" value="1"/>
</dbReference>
<dbReference type="GO" id="GO:0005524">
    <property type="term" value="F:ATP binding"/>
    <property type="evidence" value="ECO:0007669"/>
    <property type="project" value="UniProtKB-KW"/>
</dbReference>
<keyword evidence="4" id="KW-0479">Metal-binding</keyword>
<dbReference type="GO" id="GO:0035999">
    <property type="term" value="P:tetrahydrofolate interconversion"/>
    <property type="evidence" value="ECO:0007669"/>
    <property type="project" value="TreeGrafter"/>
</dbReference>
<keyword evidence="5" id="KW-0436">Ligase</keyword>
<dbReference type="NCBIfam" id="TIGR02727">
    <property type="entry name" value="MTHFS_bact"/>
    <property type="match status" value="1"/>
</dbReference>
<comment type="catalytic activity">
    <reaction evidence="4">
        <text>(6S)-5-formyl-5,6,7,8-tetrahydrofolate + ATP = (6R)-5,10-methenyltetrahydrofolate + ADP + phosphate</text>
        <dbReference type="Rhea" id="RHEA:10488"/>
        <dbReference type="ChEBI" id="CHEBI:30616"/>
        <dbReference type="ChEBI" id="CHEBI:43474"/>
        <dbReference type="ChEBI" id="CHEBI:57455"/>
        <dbReference type="ChEBI" id="CHEBI:57457"/>
        <dbReference type="ChEBI" id="CHEBI:456216"/>
        <dbReference type="EC" id="6.3.3.2"/>
    </reaction>
</comment>
<dbReference type="Gene3D" id="3.40.50.10420">
    <property type="entry name" value="NagB/RpiA/CoA transferase-like"/>
    <property type="match status" value="1"/>
</dbReference>
<evidence type="ECO:0000256" key="4">
    <source>
        <dbReference type="RuleBase" id="RU361279"/>
    </source>
</evidence>
<dbReference type="SUPFAM" id="SSF100950">
    <property type="entry name" value="NagB/RpiA/CoA transferase-like"/>
    <property type="match status" value="1"/>
</dbReference>
<evidence type="ECO:0000313" key="5">
    <source>
        <dbReference type="EMBL" id="HAR51359.1"/>
    </source>
</evidence>
<organism evidence="5 6">
    <name type="scientific">Roseovarius nubinhibens</name>
    <dbReference type="NCBI Taxonomy" id="314263"/>
    <lineage>
        <taxon>Bacteria</taxon>
        <taxon>Pseudomonadati</taxon>
        <taxon>Pseudomonadota</taxon>
        <taxon>Alphaproteobacteria</taxon>
        <taxon>Rhodobacterales</taxon>
        <taxon>Roseobacteraceae</taxon>
        <taxon>Roseovarius</taxon>
    </lineage>
</organism>
<dbReference type="GO" id="GO:0046872">
    <property type="term" value="F:metal ion binding"/>
    <property type="evidence" value="ECO:0007669"/>
    <property type="project" value="UniProtKB-KW"/>
</dbReference>